<evidence type="ECO:0000313" key="3">
    <source>
        <dbReference type="EMBL" id="OJD12268.1"/>
    </source>
</evidence>
<name>A0A1J9Q8K2_9EURO</name>
<keyword evidence="4" id="KW-1185">Reference proteome</keyword>
<dbReference type="OrthoDB" id="4207404at2759"/>
<gene>
    <name evidence="3" type="ORF">AJ78_07112</name>
</gene>
<accession>A0A1J9Q8K2</accession>
<comment type="caution">
    <text evidence="3">The sequence shown here is derived from an EMBL/GenBank/DDBJ whole genome shotgun (WGS) entry which is preliminary data.</text>
</comment>
<dbReference type="Proteomes" id="UP000182235">
    <property type="component" value="Unassembled WGS sequence"/>
</dbReference>
<dbReference type="VEuPathDB" id="FungiDB:AJ78_07112"/>
<organism evidence="3 4">
    <name type="scientific">Emergomyces pasteurianus Ep9510</name>
    <dbReference type="NCBI Taxonomy" id="1447872"/>
    <lineage>
        <taxon>Eukaryota</taxon>
        <taxon>Fungi</taxon>
        <taxon>Dikarya</taxon>
        <taxon>Ascomycota</taxon>
        <taxon>Pezizomycotina</taxon>
        <taxon>Eurotiomycetes</taxon>
        <taxon>Eurotiomycetidae</taxon>
        <taxon>Onygenales</taxon>
        <taxon>Ajellomycetaceae</taxon>
        <taxon>Emergomyces</taxon>
    </lineage>
</organism>
<sequence>MGVAKEKRIQRWIDEANNALFELEESFTVSASKTVNLRLKTSSDERNSYFCSKQQHLWQKKNHNKECTQIPASRLFPTPKICRELMNLDTTCIMNTRLRKRPGRSLSTEQAKEQEGNHRAERTSSKKSQEAARSQASRKRKAISPEGGMAEGITDYGGNLETHHLKSSSSSKVNFRWQLRNLEIAKPSVKVVPFAMHTTADFVSILRRQWAEVQSRPVSQKLRANIQREYPFEFFHSERTEPPSVTEDSDEDSHLAAIVTEAYNQAGRAYARRQNEEPWERVAEAILHGVFPNNVPDVMKMIEAQPMQYQDIASPNLLPRLDHLISRTKIDIGIFFNQFHPEVCKLVTLISAKMPNLLFSPAKDATDSPQLASVEVKSPDGSGYASSLQLVTWLAAGLQQLKELREQAILASEQAAASEEGPLHSFGISVVGHHWLLFVAVKNDDDEGDVNVYGPSNMGDTLSCEGILRIIRMLQWLKEWGETQYWPWLVKNFFGPLLAGTARDLSAPGVRGGDVQE</sequence>
<feature type="compositionally biased region" description="Basic and acidic residues" evidence="1">
    <location>
        <begin position="110"/>
        <end position="130"/>
    </location>
</feature>
<dbReference type="STRING" id="1447872.A0A1J9Q8K2"/>
<dbReference type="AlphaFoldDB" id="A0A1J9Q8K2"/>
<protein>
    <recommendedName>
        <fullName evidence="2">PD-(D/E)XK nuclease-like domain-containing protein</fullName>
    </recommendedName>
</protein>
<evidence type="ECO:0000313" key="4">
    <source>
        <dbReference type="Proteomes" id="UP000182235"/>
    </source>
</evidence>
<dbReference type="Pfam" id="PF20516">
    <property type="entry name" value="PDDEXK_12"/>
    <property type="match status" value="1"/>
</dbReference>
<evidence type="ECO:0000259" key="2">
    <source>
        <dbReference type="Pfam" id="PF20516"/>
    </source>
</evidence>
<evidence type="ECO:0000256" key="1">
    <source>
        <dbReference type="SAM" id="MobiDB-lite"/>
    </source>
</evidence>
<dbReference type="InterPro" id="IPR046797">
    <property type="entry name" value="PDDEXK_12"/>
</dbReference>
<reference evidence="3 4" key="1">
    <citation type="submission" date="2015-07" db="EMBL/GenBank/DDBJ databases">
        <title>Emmonsia species relationships and genome sequence.</title>
        <authorList>
            <consortium name="The Broad Institute Genomics Platform"/>
            <person name="Cuomo C.A."/>
            <person name="Munoz J.F."/>
            <person name="Imamovic A."/>
            <person name="Priest M.E."/>
            <person name="Young S."/>
            <person name="Clay O.K."/>
            <person name="McEwen J.G."/>
        </authorList>
    </citation>
    <scope>NUCLEOTIDE SEQUENCE [LARGE SCALE GENOMIC DNA]</scope>
    <source>
        <strain evidence="3 4">UAMH 9510</strain>
    </source>
</reference>
<proteinExistence type="predicted"/>
<feature type="domain" description="PD-(D/E)XK nuclease-like" evidence="2">
    <location>
        <begin position="242"/>
        <end position="486"/>
    </location>
</feature>
<dbReference type="EMBL" id="LGRN01000427">
    <property type="protein sequence ID" value="OJD12268.1"/>
    <property type="molecule type" value="Genomic_DNA"/>
</dbReference>
<feature type="region of interest" description="Disordered" evidence="1">
    <location>
        <begin position="99"/>
        <end position="155"/>
    </location>
</feature>